<gene>
    <name evidence="1" type="ORF">JKA74_08830</name>
</gene>
<sequence>MPLKVNELVIQARFDNEEAASNAPNIAGSIDMELYREEILKECMERVEEYLKKKETR</sequence>
<dbReference type="Proteomes" id="UP000611723">
    <property type="component" value="Unassembled WGS sequence"/>
</dbReference>
<keyword evidence="2" id="KW-1185">Reference proteome</keyword>
<reference evidence="1" key="1">
    <citation type="submission" date="2021-01" db="EMBL/GenBank/DDBJ databases">
        <title>Marivirga aurantiaca sp. nov., isolated from intertidal surface sediments.</title>
        <authorList>
            <person name="Zhang M."/>
        </authorList>
    </citation>
    <scope>NUCLEOTIDE SEQUENCE</scope>
    <source>
        <strain evidence="1">S37H4</strain>
    </source>
</reference>
<dbReference type="EMBL" id="JAEQBW010000003">
    <property type="protein sequence ID" value="MBK6265140.1"/>
    <property type="molecule type" value="Genomic_DNA"/>
</dbReference>
<evidence type="ECO:0000313" key="1">
    <source>
        <dbReference type="EMBL" id="MBK6265140.1"/>
    </source>
</evidence>
<evidence type="ECO:0000313" key="2">
    <source>
        <dbReference type="Proteomes" id="UP000611723"/>
    </source>
</evidence>
<dbReference type="Pfam" id="PF19265">
    <property type="entry name" value="DUF5908"/>
    <property type="match status" value="1"/>
</dbReference>
<comment type="caution">
    <text evidence="1">The sequence shown here is derived from an EMBL/GenBank/DDBJ whole genome shotgun (WGS) entry which is preliminary data.</text>
</comment>
<dbReference type="InterPro" id="IPR045459">
    <property type="entry name" value="DUF5908"/>
</dbReference>
<organism evidence="1 2">
    <name type="scientific">Marivirga aurantiaca</name>
    <dbReference type="NCBI Taxonomy" id="2802615"/>
    <lineage>
        <taxon>Bacteria</taxon>
        <taxon>Pseudomonadati</taxon>
        <taxon>Bacteroidota</taxon>
        <taxon>Cytophagia</taxon>
        <taxon>Cytophagales</taxon>
        <taxon>Marivirgaceae</taxon>
        <taxon>Marivirga</taxon>
    </lineage>
</organism>
<proteinExistence type="predicted"/>
<dbReference type="RefSeq" id="WP_201430818.1">
    <property type="nucleotide sequence ID" value="NZ_JAEQBW010000003.1"/>
</dbReference>
<accession>A0A934WYF8</accession>
<name>A0A934WYF8_9BACT</name>
<dbReference type="AlphaFoldDB" id="A0A934WYF8"/>
<protein>
    <submittedName>
        <fullName evidence="1">Uncharacterized protein</fullName>
    </submittedName>
</protein>